<proteinExistence type="predicted"/>
<dbReference type="AlphaFoldDB" id="R9PDI0"/>
<feature type="compositionally biased region" description="Low complexity" evidence="1">
    <location>
        <begin position="626"/>
        <end position="638"/>
    </location>
</feature>
<dbReference type="STRING" id="1305764.R9PDI0"/>
<keyword evidence="4" id="KW-1185">Reference proteome</keyword>
<dbReference type="GeneID" id="24112267"/>
<sequence length="1047" mass="115347">MSSQRNYLVWGANGVSGIAALRALVEQPKETVGHILAVSRRPPQVDLKDDRIKFVSIDILNASVDEIADKLKANGGDKVNAALHYTYIEKKDAQELLDINHILLSKALDATYAAAGKSLKHFHLQTGYKWYSLHLADKNIASPLPYKEDAPRGPTDPPNFYYDQVDTLVAHAKKHGYAWSETRPNTIIGAAKGNFMNQAVSTSIYLALEKAKGKTEVQYPGNNLNWDQIFVSQSTAINNARFQVFLTDPANAAKTENQSFNIEDGDKRKLGQIWQDLGKELGLKILPPTLETEYNEKPPKLSLSLHEWSEKPENIEAWKKLTSEKGGDPKAFSDHSTFAFADFTLGATFDQQGSLDKARAAGWDVVCDTAKDGYLETYRYLQQIELIVLRAIRAACIKTPADRELGEKKALRRGCGSDYKLRKHKTRCPVRPDSRAPLLSTSSINSFIVVMSAPDYRYLQAWARPSASKAASTSKRLYDSGSSYEAVLPTTDVSATTTDGKDALQQQQSAYQVRLDTPGGISYAPDALAQHNSVKRLFIPATMHDRGAKEYDFSKEIEARQKAAAAAASEQKGKLDDQGRTQAQAYKEEVEKSQSEPSSVDEPVKPFEIPASSSVQTAPDPTDSDAASINTNATATSARSKMTTYTLNAGRTDTLPMNVSANAVTTPFRPPPSITGDAANAKTPWAASGTWTSHRTLDRLTDKEKKAGITQFEQASEGRVPSAYEASLFAPSSDAATIRTARPNGELLVEDLFVPDPRPWRPLRYVRKIDPRQMLILCAGAALTPGQVAAMKLGSDASSIMTTDTSATGFGASDTASVYSSIPTDFSVEATRKAMFGAGKLPDYKSLEAQLKSTHTSSSLVSTQQAEEKRAGLGFVFCPTHDPRSRQPGFARSAGVAIETNFSRRLERPPDLSSTTLRRAALRSALAALEYTRWETEGFDKLVIATHHAWLVDGISRWIWEWRHNNWRIMSESPLGMVGEQVPDRDLWELLDKAVRGYEEIDCTVRFWKVGKAQNAEAVELAQRGACRDDQQMGTVRWTKKKTKEGI</sequence>
<dbReference type="Proteomes" id="UP000014071">
    <property type="component" value="Unassembled WGS sequence"/>
</dbReference>
<dbReference type="Pfam" id="PF22917">
    <property type="entry name" value="PRISE"/>
    <property type="match status" value="1"/>
</dbReference>
<dbReference type="InterPro" id="IPR036397">
    <property type="entry name" value="RNaseH_sf"/>
</dbReference>
<feature type="region of interest" description="Disordered" evidence="1">
    <location>
        <begin position="564"/>
        <end position="638"/>
    </location>
</feature>
<name>R9PDI0_PSEHS</name>
<accession>R9PDI0</accession>
<organism evidence="3 4">
    <name type="scientific">Pseudozyma hubeiensis (strain SY62)</name>
    <name type="common">Yeast</name>
    <dbReference type="NCBI Taxonomy" id="1305764"/>
    <lineage>
        <taxon>Eukaryota</taxon>
        <taxon>Fungi</taxon>
        <taxon>Dikarya</taxon>
        <taxon>Basidiomycota</taxon>
        <taxon>Ustilaginomycotina</taxon>
        <taxon>Ustilaginomycetes</taxon>
        <taxon>Ustilaginales</taxon>
        <taxon>Ustilaginaceae</taxon>
        <taxon>Pseudozyma</taxon>
    </lineage>
</organism>
<dbReference type="InterPro" id="IPR055222">
    <property type="entry name" value="PRISE-like_Rossmann-fold"/>
</dbReference>
<feature type="domain" description="RNase H type-1" evidence="2">
    <location>
        <begin position="892"/>
        <end position="1027"/>
    </location>
</feature>
<dbReference type="InterPro" id="IPR002156">
    <property type="entry name" value="RNaseH_domain"/>
</dbReference>
<dbReference type="PANTHER" id="PTHR32487">
    <property type="entry name" value="3-OXO-DELTA(4,5)-STEROID 5-BETA-REDUCTASE"/>
    <property type="match status" value="1"/>
</dbReference>
<dbReference type="CDD" id="cd08948">
    <property type="entry name" value="5beta-POR_like_SDR_a"/>
    <property type="match status" value="1"/>
</dbReference>
<dbReference type="eggNOG" id="ENOG502RSBK">
    <property type="taxonomic scope" value="Eukaryota"/>
</dbReference>
<evidence type="ECO:0000259" key="2">
    <source>
        <dbReference type="PROSITE" id="PS50879"/>
    </source>
</evidence>
<dbReference type="Gene3D" id="3.30.420.10">
    <property type="entry name" value="Ribonuclease H-like superfamily/Ribonuclease H"/>
    <property type="match status" value="1"/>
</dbReference>
<reference evidence="4" key="1">
    <citation type="journal article" date="2013" name="Genome Announc.">
        <title>Draft genome sequence of the basidiomycetous yeast-like fungus Pseudozyma hubeiensis SY62, which produces an abundant amount of the biosurfactant mannosylerythritol lipids.</title>
        <authorList>
            <person name="Konishi M."/>
            <person name="Hatada Y."/>
            <person name="Horiuchi J."/>
        </authorList>
    </citation>
    <scope>NUCLEOTIDE SEQUENCE [LARGE SCALE GENOMIC DNA]</scope>
    <source>
        <strain evidence="4">SY62</strain>
    </source>
</reference>
<dbReference type="PROSITE" id="PS50879">
    <property type="entry name" value="RNASE_H_1"/>
    <property type="match status" value="1"/>
</dbReference>
<dbReference type="InterPro" id="IPR036291">
    <property type="entry name" value="NAD(P)-bd_dom_sf"/>
</dbReference>
<dbReference type="GO" id="GO:0004523">
    <property type="term" value="F:RNA-DNA hybrid ribonuclease activity"/>
    <property type="evidence" value="ECO:0007669"/>
    <property type="project" value="InterPro"/>
</dbReference>
<dbReference type="PANTHER" id="PTHR32487:SF0">
    <property type="entry name" value="3-OXO-DELTA(4,5)-STEROID 5-BETA-REDUCTASE"/>
    <property type="match status" value="1"/>
</dbReference>
<protein>
    <recommendedName>
        <fullName evidence="2">RNase H type-1 domain-containing protein</fullName>
    </recommendedName>
</protein>
<dbReference type="GO" id="GO:0003676">
    <property type="term" value="F:nucleic acid binding"/>
    <property type="evidence" value="ECO:0007669"/>
    <property type="project" value="InterPro"/>
</dbReference>
<dbReference type="SUPFAM" id="SSF51735">
    <property type="entry name" value="NAD(P)-binding Rossmann-fold domains"/>
    <property type="match status" value="1"/>
</dbReference>
<evidence type="ECO:0000256" key="1">
    <source>
        <dbReference type="SAM" id="MobiDB-lite"/>
    </source>
</evidence>
<dbReference type="SUPFAM" id="SSF53098">
    <property type="entry name" value="Ribonuclease H-like"/>
    <property type="match status" value="1"/>
</dbReference>
<dbReference type="EMBL" id="DF238831">
    <property type="protein sequence ID" value="GAC99401.1"/>
    <property type="molecule type" value="Genomic_DNA"/>
</dbReference>
<gene>
    <name evidence="3" type="ORF">PHSY_007002</name>
</gene>
<dbReference type="Gene3D" id="3.40.50.720">
    <property type="entry name" value="NAD(P)-binding Rossmann-like Domain"/>
    <property type="match status" value="1"/>
</dbReference>
<evidence type="ECO:0000313" key="3">
    <source>
        <dbReference type="EMBL" id="GAC99401.1"/>
    </source>
</evidence>
<dbReference type="HOGENOM" id="CLU_291534_0_0_1"/>
<dbReference type="OrthoDB" id="407198at2759"/>
<evidence type="ECO:0000313" key="4">
    <source>
        <dbReference type="Proteomes" id="UP000014071"/>
    </source>
</evidence>
<dbReference type="InterPro" id="IPR012337">
    <property type="entry name" value="RNaseH-like_sf"/>
</dbReference>
<dbReference type="RefSeq" id="XP_012192988.1">
    <property type="nucleotide sequence ID" value="XM_012337598.1"/>
</dbReference>